<accession>A0A238TD23</accession>
<feature type="transmembrane region" description="Helical" evidence="1">
    <location>
        <begin position="120"/>
        <end position="143"/>
    </location>
</feature>
<sequence length="192" mass="22079">MAVKTVFRKKNFHIDVFSGMVLDYNQRVETEITGGHYAPIGSQSHTHTQIFIQDEQGQEYSFNTHNWDLPIRVGHELNVYVFKKSGGDNNVIAVKNINLNQNFITSYGLDNAIKLFYRPFLTYGLMAMFGVSFAAFFIIFVIIQPEPDSLLATLLTWLTNLICYGGLASIIYYHIAWRSMYHAIKNELRQLL</sequence>
<evidence type="ECO:0000313" key="3">
    <source>
        <dbReference type="EMBL" id="SNB79224.1"/>
    </source>
</evidence>
<evidence type="ECO:0000313" key="2">
    <source>
        <dbReference type="EMBL" id="SMQ12938.1"/>
    </source>
</evidence>
<proteinExistence type="predicted"/>
<dbReference type="Proteomes" id="UP000215450">
    <property type="component" value="Unassembled WGS sequence"/>
</dbReference>
<dbReference type="RefSeq" id="WP_032136819.1">
    <property type="nucleotide sequence ID" value="NZ_CCNJ01000032.1"/>
</dbReference>
<evidence type="ECO:0000313" key="4">
    <source>
        <dbReference type="Proteomes" id="UP000215450"/>
    </source>
</evidence>
<feature type="transmembrane region" description="Helical" evidence="1">
    <location>
        <begin position="155"/>
        <end position="175"/>
    </location>
</feature>
<dbReference type="OrthoDB" id="8614113at2"/>
<dbReference type="EMBL" id="FXUV02000044">
    <property type="protein sequence ID" value="SNB79224.1"/>
    <property type="molecule type" value="Genomic_DNA"/>
</dbReference>
<protein>
    <submittedName>
        <fullName evidence="3">Uncharacterized protein</fullName>
    </submittedName>
</protein>
<gene>
    <name evidence="2" type="ORF">KEBURONENSIS_01755</name>
    <name evidence="3" type="ORF">KEBURONENSIS_01768</name>
</gene>
<reference evidence="3 4" key="2">
    <citation type="submission" date="2017-06" db="EMBL/GenBank/DDBJ databases">
        <authorList>
            <person name="Kim H.J."/>
            <person name="Triplett B.A."/>
        </authorList>
    </citation>
    <scope>NUCLEOTIDE SEQUENCE [LARGE SCALE GENOMIC DNA]</scope>
    <source>
        <strain evidence="3">Kingella_eburonensis</strain>
    </source>
</reference>
<organism evidence="3 4">
    <name type="scientific">Kingella negevensis</name>
    <dbReference type="NCBI Taxonomy" id="1522312"/>
    <lineage>
        <taxon>Bacteria</taxon>
        <taxon>Pseudomonadati</taxon>
        <taxon>Pseudomonadota</taxon>
        <taxon>Betaproteobacteria</taxon>
        <taxon>Neisseriales</taxon>
        <taxon>Neisseriaceae</taxon>
        <taxon>Kingella</taxon>
    </lineage>
</organism>
<reference evidence="2" key="1">
    <citation type="submission" date="2017-05" db="EMBL/GenBank/DDBJ databases">
        <authorList>
            <person name="Song R."/>
            <person name="Chenine A.L."/>
            <person name="Ruprecht R.M."/>
        </authorList>
    </citation>
    <scope>NUCLEOTIDE SEQUENCE</scope>
    <source>
        <strain evidence="2">Kingella_eburonensis</strain>
    </source>
</reference>
<keyword evidence="4" id="KW-1185">Reference proteome</keyword>
<dbReference type="AlphaFoldDB" id="A0A238TD23"/>
<keyword evidence="1" id="KW-0472">Membrane</keyword>
<keyword evidence="1" id="KW-1133">Transmembrane helix</keyword>
<name>A0A238TD23_9NEIS</name>
<keyword evidence="1" id="KW-0812">Transmembrane</keyword>
<dbReference type="EMBL" id="FXUV01000038">
    <property type="protein sequence ID" value="SMQ12938.1"/>
    <property type="molecule type" value="Genomic_DNA"/>
</dbReference>
<evidence type="ECO:0000256" key="1">
    <source>
        <dbReference type="SAM" id="Phobius"/>
    </source>
</evidence>